<keyword evidence="1" id="KW-0472">Membrane</keyword>
<sequence length="379" mass="42859">MLNQQRNPKEPPILSWAITIGLFLVGAWPIALFTLFRILSVGSITSPPKQQKRSLNAPREPIDLEPVEVKPAKKNKAHKPARRSGTVPIPKKWGRRLITLGFLAAVFSGIPLAGQLIDFLTTMQSGISSYMVQGLLQSTGFFAGSLVVLFCGLSRQGKAARYRRYLQLIGRRETISVDTLAQALPVPYRRACNDLQDMLVRGFLPVGYIDRTSRTLILSESGLREEAPKVQESVPEQPPVPKDDVLQQIYQLRDNIEDPTMRQKVDRIGEITGRILDYQKAHPDCAAELRSFLDYYLPTTLKILRSYEQMEEQRINGENIRTAKEKVEGMMDKVVEGFETRLDKLFHAEAVDITSDVQVLEQMLRQDGLTGEELKFPRQ</sequence>
<dbReference type="AlphaFoldDB" id="A0A9D1JTS3"/>
<reference evidence="2" key="1">
    <citation type="submission" date="2020-10" db="EMBL/GenBank/DDBJ databases">
        <authorList>
            <person name="Gilroy R."/>
        </authorList>
    </citation>
    <scope>NUCLEOTIDE SEQUENCE</scope>
    <source>
        <strain evidence="2">ChiBcec16-1751</strain>
    </source>
</reference>
<accession>A0A9D1JTS3</accession>
<feature type="transmembrane region" description="Helical" evidence="1">
    <location>
        <begin position="134"/>
        <end position="154"/>
    </location>
</feature>
<keyword evidence="1" id="KW-0812">Transmembrane</keyword>
<feature type="transmembrane region" description="Helical" evidence="1">
    <location>
        <begin position="13"/>
        <end position="39"/>
    </location>
</feature>
<dbReference type="InterPro" id="IPR018770">
    <property type="entry name" value="ChloroindolylP_hydrolase"/>
</dbReference>
<organism evidence="2 3">
    <name type="scientific">Candidatus Avoscillospira avistercoris</name>
    <dbReference type="NCBI Taxonomy" id="2840707"/>
    <lineage>
        <taxon>Bacteria</taxon>
        <taxon>Bacillati</taxon>
        <taxon>Bacillota</taxon>
        <taxon>Clostridia</taxon>
        <taxon>Eubacteriales</taxon>
        <taxon>Oscillospiraceae</taxon>
        <taxon>Oscillospiraceae incertae sedis</taxon>
        <taxon>Candidatus Avoscillospira</taxon>
    </lineage>
</organism>
<dbReference type="EMBL" id="DVJJ01000131">
    <property type="protein sequence ID" value="HIS65422.1"/>
    <property type="molecule type" value="Genomic_DNA"/>
</dbReference>
<evidence type="ECO:0000256" key="1">
    <source>
        <dbReference type="SAM" id="Phobius"/>
    </source>
</evidence>
<reference evidence="2" key="2">
    <citation type="journal article" date="2021" name="PeerJ">
        <title>Extensive microbial diversity within the chicken gut microbiome revealed by metagenomics and culture.</title>
        <authorList>
            <person name="Gilroy R."/>
            <person name="Ravi A."/>
            <person name="Getino M."/>
            <person name="Pursley I."/>
            <person name="Horton D.L."/>
            <person name="Alikhan N.F."/>
            <person name="Baker D."/>
            <person name="Gharbi K."/>
            <person name="Hall N."/>
            <person name="Watson M."/>
            <person name="Adriaenssens E.M."/>
            <person name="Foster-Nyarko E."/>
            <person name="Jarju S."/>
            <person name="Secka A."/>
            <person name="Antonio M."/>
            <person name="Oren A."/>
            <person name="Chaudhuri R.R."/>
            <person name="La Ragione R."/>
            <person name="Hildebrand F."/>
            <person name="Pallen M.J."/>
        </authorList>
    </citation>
    <scope>NUCLEOTIDE SEQUENCE</scope>
    <source>
        <strain evidence="2">ChiBcec16-1751</strain>
    </source>
</reference>
<dbReference type="Proteomes" id="UP000886741">
    <property type="component" value="Unassembled WGS sequence"/>
</dbReference>
<keyword evidence="1" id="KW-1133">Transmembrane helix</keyword>
<protein>
    <submittedName>
        <fullName evidence="2">5-bromo-4-chloroindolyl phosphate hydrolysis family protein</fullName>
    </submittedName>
</protein>
<name>A0A9D1JTS3_9FIRM</name>
<dbReference type="Pfam" id="PF10112">
    <property type="entry name" value="Halogen_Hydrol"/>
    <property type="match status" value="1"/>
</dbReference>
<proteinExistence type="predicted"/>
<evidence type="ECO:0000313" key="2">
    <source>
        <dbReference type="EMBL" id="HIS65422.1"/>
    </source>
</evidence>
<comment type="caution">
    <text evidence="2">The sequence shown here is derived from an EMBL/GenBank/DDBJ whole genome shotgun (WGS) entry which is preliminary data.</text>
</comment>
<feature type="transmembrane region" description="Helical" evidence="1">
    <location>
        <begin position="97"/>
        <end position="114"/>
    </location>
</feature>
<gene>
    <name evidence="2" type="ORF">IAA83_08655</name>
</gene>
<evidence type="ECO:0000313" key="3">
    <source>
        <dbReference type="Proteomes" id="UP000886741"/>
    </source>
</evidence>